<dbReference type="InterPro" id="IPR026040">
    <property type="entry name" value="HyI-like"/>
</dbReference>
<dbReference type="InterPro" id="IPR013022">
    <property type="entry name" value="Xyl_isomerase-like_TIM-brl"/>
</dbReference>
<comment type="caution">
    <text evidence="5">The sequence shown here is derived from an EMBL/GenBank/DDBJ whole genome shotgun (WGS) entry which is preliminary data.</text>
</comment>
<dbReference type="InterPro" id="IPR050417">
    <property type="entry name" value="Sugar_Epim/Isomerase"/>
</dbReference>
<reference evidence="5 6" key="1">
    <citation type="submission" date="2019-07" db="EMBL/GenBank/DDBJ databases">
        <title>Cryptosporangium phraense sp. nov., isolated from plant litter.</title>
        <authorList>
            <person name="Suriyachadkun C."/>
        </authorList>
    </citation>
    <scope>NUCLEOTIDE SEQUENCE [LARGE SCALE GENOMIC DNA]</scope>
    <source>
        <strain evidence="5 6">A-T 5661</strain>
    </source>
</reference>
<comment type="similarity">
    <text evidence="2">Belongs to the hyi family.</text>
</comment>
<dbReference type="Pfam" id="PF01261">
    <property type="entry name" value="AP_endonuc_2"/>
    <property type="match status" value="1"/>
</dbReference>
<dbReference type="RefSeq" id="WP_142703220.1">
    <property type="nucleotide sequence ID" value="NZ_VIRS01000003.1"/>
</dbReference>
<protein>
    <submittedName>
        <fullName evidence="5">TIM barrel protein</fullName>
    </submittedName>
</protein>
<evidence type="ECO:0000313" key="6">
    <source>
        <dbReference type="Proteomes" id="UP000317982"/>
    </source>
</evidence>
<dbReference type="Gene3D" id="3.20.20.150">
    <property type="entry name" value="Divalent-metal-dependent TIM barrel enzymes"/>
    <property type="match status" value="1"/>
</dbReference>
<evidence type="ECO:0000256" key="3">
    <source>
        <dbReference type="PIRSR" id="PIRSR006241-50"/>
    </source>
</evidence>
<dbReference type="Proteomes" id="UP000317982">
    <property type="component" value="Unassembled WGS sequence"/>
</dbReference>
<feature type="active site" description="Proton donor/acceptor" evidence="3">
    <location>
        <position position="152"/>
    </location>
</feature>
<keyword evidence="1 2" id="KW-0413">Isomerase</keyword>
<dbReference type="EMBL" id="VIRS01000003">
    <property type="protein sequence ID" value="TQS45813.1"/>
    <property type="molecule type" value="Genomic_DNA"/>
</dbReference>
<dbReference type="AlphaFoldDB" id="A0A545AWV1"/>
<dbReference type="OrthoDB" id="9786584at2"/>
<dbReference type="InParanoid" id="A0A545AWV1"/>
<evidence type="ECO:0000256" key="2">
    <source>
        <dbReference type="PIRNR" id="PIRNR006241"/>
    </source>
</evidence>
<feature type="active site" description="Proton donor/acceptor" evidence="3">
    <location>
        <position position="248"/>
    </location>
</feature>
<dbReference type="SUPFAM" id="SSF51658">
    <property type="entry name" value="Xylose isomerase-like"/>
    <property type="match status" value="1"/>
</dbReference>
<dbReference type="GO" id="GO:0008903">
    <property type="term" value="F:hydroxypyruvate isomerase activity"/>
    <property type="evidence" value="ECO:0007669"/>
    <property type="project" value="TreeGrafter"/>
</dbReference>
<gene>
    <name evidence="5" type="ORF">FL583_04645</name>
</gene>
<dbReference type="PIRSF" id="PIRSF006241">
    <property type="entry name" value="HyI"/>
    <property type="match status" value="1"/>
</dbReference>
<evidence type="ECO:0000256" key="1">
    <source>
        <dbReference type="ARBA" id="ARBA00023235"/>
    </source>
</evidence>
<dbReference type="PANTHER" id="PTHR43489:SF6">
    <property type="entry name" value="HYDROXYPYRUVATE ISOMERASE-RELATED"/>
    <property type="match status" value="1"/>
</dbReference>
<evidence type="ECO:0000313" key="5">
    <source>
        <dbReference type="EMBL" id="TQS45813.1"/>
    </source>
</evidence>
<feature type="domain" description="Xylose isomerase-like TIM barrel" evidence="4">
    <location>
        <begin position="25"/>
        <end position="262"/>
    </location>
</feature>
<evidence type="ECO:0000259" key="4">
    <source>
        <dbReference type="Pfam" id="PF01261"/>
    </source>
</evidence>
<dbReference type="InterPro" id="IPR036237">
    <property type="entry name" value="Xyl_isomerase-like_sf"/>
</dbReference>
<name>A0A545AWV1_9ACTN</name>
<dbReference type="GO" id="GO:0046487">
    <property type="term" value="P:glyoxylate metabolic process"/>
    <property type="evidence" value="ECO:0007669"/>
    <property type="project" value="TreeGrafter"/>
</dbReference>
<dbReference type="PANTHER" id="PTHR43489">
    <property type="entry name" value="ISOMERASE"/>
    <property type="match status" value="1"/>
</dbReference>
<keyword evidence="6" id="KW-1185">Reference proteome</keyword>
<sequence length="270" mass="29002">MTDPVRYDVNLSILFTELPLLERPDAARRAGFDAVEFWWPFAEAVPSDADVDRFVRAISDAGVRLVGLNFFAGDMPAGDRGVMSWPGRTGEFLDSVNIAVGIGAQLGCRAFNALYGNRLDGIDPAEQDDVATEALVLAAHAASRIDADVLIEPLSGAPRYPLRTAVDVLEVIDRLPGRSNIRLLADLYHLAVNGDDLDAVIARHTSRIGHVQVADAPGRHQPGTGALRIQHHLGRLAANGYRGWVGVEYVPTGASADSFGWLSGLEEVAS</sequence>
<proteinExistence type="inferred from homology"/>
<accession>A0A545AWV1</accession>
<organism evidence="5 6">
    <name type="scientific">Cryptosporangium phraense</name>
    <dbReference type="NCBI Taxonomy" id="2593070"/>
    <lineage>
        <taxon>Bacteria</taxon>
        <taxon>Bacillati</taxon>
        <taxon>Actinomycetota</taxon>
        <taxon>Actinomycetes</taxon>
        <taxon>Cryptosporangiales</taxon>
        <taxon>Cryptosporangiaceae</taxon>
        <taxon>Cryptosporangium</taxon>
    </lineage>
</organism>